<feature type="chain" id="PRO_5038909332" evidence="1">
    <location>
        <begin position="22"/>
        <end position="276"/>
    </location>
</feature>
<dbReference type="Proteomes" id="UP000674234">
    <property type="component" value="Unassembled WGS sequence"/>
</dbReference>
<feature type="signal peptide" evidence="1">
    <location>
        <begin position="1"/>
        <end position="21"/>
    </location>
</feature>
<name>A0A940WHF5_9ACTN</name>
<evidence type="ECO:0000256" key="1">
    <source>
        <dbReference type="SAM" id="SignalP"/>
    </source>
</evidence>
<keyword evidence="3" id="KW-1185">Reference proteome</keyword>
<accession>A0A940WHF5</accession>
<proteinExistence type="predicted"/>
<dbReference type="PROSITE" id="PS51257">
    <property type="entry name" value="PROKAR_LIPOPROTEIN"/>
    <property type="match status" value="1"/>
</dbReference>
<dbReference type="Gene3D" id="2.50.20.20">
    <property type="match status" value="1"/>
</dbReference>
<dbReference type="RefSeq" id="WP_210156169.1">
    <property type="nucleotide sequence ID" value="NZ_JAFCNB010000006.1"/>
</dbReference>
<dbReference type="InterPro" id="IPR029046">
    <property type="entry name" value="LolA/LolB/LppX"/>
</dbReference>
<dbReference type="AlphaFoldDB" id="A0A940WHF5"/>
<reference evidence="2" key="1">
    <citation type="submission" date="2021-02" db="EMBL/GenBank/DDBJ databases">
        <title>Draft genome sequence of Microbispora sp. RL4-1S isolated from rice leaves in Thailand.</title>
        <authorList>
            <person name="Muangham S."/>
            <person name="Duangmal K."/>
        </authorList>
    </citation>
    <scope>NUCLEOTIDE SEQUENCE</scope>
    <source>
        <strain evidence="2">RL4-1S</strain>
    </source>
</reference>
<sequence length="276" mass="28830">MRRILVAAGAVATLTVAGCGAATTATLDNAKLSASEVLLQTAQKADDVTSYSADVVVNFSGAQEGAGSVQGSMLYQKTPQIATDITLNQVSFRGQNLPGAVRAIVRGDVAYVKVDALKNLVGATKPWIKLDLRQLGDRAGVNVDQYLAQAQQFDLKNSVALLTASTDAKAVGTESVGGEDTTHYSGTFKVDQAAKQLPQDAQAELKSRLAEAKDVKFDAWIDGQGLPRKVELNGGVADKGTFTATVLFKGFNDAVTIYTPPADQVGEMPGRAPVGG</sequence>
<keyword evidence="2" id="KW-0449">Lipoprotein</keyword>
<evidence type="ECO:0000313" key="3">
    <source>
        <dbReference type="Proteomes" id="UP000674234"/>
    </source>
</evidence>
<gene>
    <name evidence="2" type="ORF">JOL79_13790</name>
</gene>
<organism evidence="2 3">
    <name type="scientific">Microbispora oryzae</name>
    <dbReference type="NCBI Taxonomy" id="2806554"/>
    <lineage>
        <taxon>Bacteria</taxon>
        <taxon>Bacillati</taxon>
        <taxon>Actinomycetota</taxon>
        <taxon>Actinomycetes</taxon>
        <taxon>Streptosporangiales</taxon>
        <taxon>Streptosporangiaceae</taxon>
        <taxon>Microbispora</taxon>
    </lineage>
</organism>
<keyword evidence="1" id="KW-0732">Signal</keyword>
<evidence type="ECO:0000313" key="2">
    <source>
        <dbReference type="EMBL" id="MBP2704888.1"/>
    </source>
</evidence>
<dbReference type="SUPFAM" id="SSF89392">
    <property type="entry name" value="Prokaryotic lipoproteins and lipoprotein localization factors"/>
    <property type="match status" value="1"/>
</dbReference>
<dbReference type="EMBL" id="JAFCNB010000006">
    <property type="protein sequence ID" value="MBP2704888.1"/>
    <property type="molecule type" value="Genomic_DNA"/>
</dbReference>
<comment type="caution">
    <text evidence="2">The sequence shown here is derived from an EMBL/GenBank/DDBJ whole genome shotgun (WGS) entry which is preliminary data.</text>
</comment>
<protein>
    <submittedName>
        <fullName evidence="2">LppX_LprAFG lipoprotein</fullName>
    </submittedName>
</protein>